<dbReference type="SUPFAM" id="SSF46942">
    <property type="entry name" value="Elongation factor TFIIS domain 2"/>
    <property type="match status" value="1"/>
</dbReference>
<keyword evidence="7" id="KW-0808">Transferase</keyword>
<dbReference type="GO" id="GO:0003676">
    <property type="term" value="F:nucleic acid binding"/>
    <property type="evidence" value="ECO:0007669"/>
    <property type="project" value="InterPro"/>
</dbReference>
<dbReference type="PROSITE" id="PS51133">
    <property type="entry name" value="ZF_TFIIS_2"/>
    <property type="match status" value="1"/>
</dbReference>
<dbReference type="GO" id="GO:0032259">
    <property type="term" value="P:methylation"/>
    <property type="evidence" value="ECO:0007669"/>
    <property type="project" value="UniProtKB-KW"/>
</dbReference>
<dbReference type="Pfam" id="PF01096">
    <property type="entry name" value="Zn_ribbon_TFIIS"/>
    <property type="match status" value="1"/>
</dbReference>
<accession>A0A9Q1KG22</accession>
<dbReference type="GO" id="GO:0008270">
    <property type="term" value="F:zinc ion binding"/>
    <property type="evidence" value="ECO:0007669"/>
    <property type="project" value="UniProtKB-KW"/>
</dbReference>
<keyword evidence="10 13" id="KW-0863">Zinc-finger</keyword>
<evidence type="ECO:0000256" key="2">
    <source>
        <dbReference type="ARBA" id="ARBA00004913"/>
    </source>
</evidence>
<dbReference type="OrthoDB" id="44867at2759"/>
<keyword evidence="11" id="KW-0862">Zinc</keyword>
<keyword evidence="5" id="KW-0017">Alkaloid metabolism</keyword>
<feature type="compositionally biased region" description="Basic and acidic residues" evidence="15">
    <location>
        <begin position="717"/>
        <end position="731"/>
    </location>
</feature>
<dbReference type="GO" id="GO:0009820">
    <property type="term" value="P:alkaloid metabolic process"/>
    <property type="evidence" value="ECO:0007669"/>
    <property type="project" value="UniProtKB-KW"/>
</dbReference>
<dbReference type="Gene3D" id="1.10.10.10">
    <property type="entry name" value="Winged helix-like DNA-binding domain superfamily/Winged helix DNA-binding domain"/>
    <property type="match status" value="2"/>
</dbReference>
<dbReference type="AlphaFoldDB" id="A0A9Q1KG22"/>
<feature type="domain" description="TFIIS central" evidence="18">
    <location>
        <begin position="765"/>
        <end position="888"/>
    </location>
</feature>
<dbReference type="SUPFAM" id="SSF53335">
    <property type="entry name" value="S-adenosyl-L-methionine-dependent methyltransferases"/>
    <property type="match status" value="1"/>
</dbReference>
<comment type="subcellular location">
    <subcellularLocation>
        <location evidence="1 14">Nucleus</location>
    </subcellularLocation>
</comment>
<dbReference type="Gene3D" id="3.40.50.150">
    <property type="entry name" value="Vaccinia Virus protein VP39"/>
    <property type="match status" value="1"/>
</dbReference>
<dbReference type="InterPro" id="IPR006289">
    <property type="entry name" value="TFSII"/>
</dbReference>
<dbReference type="EMBL" id="JAKOGI010000132">
    <property type="protein sequence ID" value="KAJ8442895.1"/>
    <property type="molecule type" value="Genomic_DNA"/>
</dbReference>
<dbReference type="CDD" id="cd02440">
    <property type="entry name" value="AdoMet_MTases"/>
    <property type="match status" value="1"/>
</dbReference>
<dbReference type="PROSITE" id="PS00466">
    <property type="entry name" value="ZF_TFIIS_1"/>
    <property type="match status" value="1"/>
</dbReference>
<feature type="compositionally biased region" description="Polar residues" evidence="15">
    <location>
        <begin position="1"/>
        <end position="19"/>
    </location>
</feature>
<dbReference type="PROSITE" id="PS51683">
    <property type="entry name" value="SAM_OMT_II"/>
    <property type="match status" value="1"/>
</dbReference>
<dbReference type="FunFam" id="1.10.10.10:FF:000357">
    <property type="entry name" value="Caffeic acid 3-O-methyltransferase"/>
    <property type="match status" value="1"/>
</dbReference>
<keyword evidence="8" id="KW-0949">S-adenosyl-L-methionine</keyword>
<dbReference type="Pfam" id="PF08711">
    <property type="entry name" value="Med26"/>
    <property type="match status" value="1"/>
</dbReference>
<dbReference type="CDD" id="cd00183">
    <property type="entry name" value="TFIIS_I"/>
    <property type="match status" value="1"/>
</dbReference>
<dbReference type="NCBIfam" id="TIGR01385">
    <property type="entry name" value="TFSII"/>
    <property type="match status" value="1"/>
</dbReference>
<feature type="domain" description="TFIIS-type" evidence="16">
    <location>
        <begin position="891"/>
        <end position="931"/>
    </location>
</feature>
<protein>
    <submittedName>
        <fullName evidence="19">Uncharacterized protein</fullName>
    </submittedName>
</protein>
<evidence type="ECO:0000256" key="4">
    <source>
        <dbReference type="ARBA" id="ARBA00011738"/>
    </source>
</evidence>
<dbReference type="InterPro" id="IPR016461">
    <property type="entry name" value="COMT-like"/>
</dbReference>
<feature type="region of interest" description="Disordered" evidence="15">
    <location>
        <begin position="1"/>
        <end position="41"/>
    </location>
</feature>
<feature type="region of interest" description="Disordered" evidence="15">
    <location>
        <begin position="712"/>
        <end position="731"/>
    </location>
</feature>
<dbReference type="Gene3D" id="1.20.930.10">
    <property type="entry name" value="Conserved domain common to transcription factors TFIIS, elongin A, CRSP70"/>
    <property type="match status" value="1"/>
</dbReference>
<dbReference type="CDD" id="cd13749">
    <property type="entry name" value="Zn-ribbon_TFIIS"/>
    <property type="match status" value="1"/>
</dbReference>
<keyword evidence="6" id="KW-0489">Methyltransferase</keyword>
<evidence type="ECO:0000256" key="5">
    <source>
        <dbReference type="ARBA" id="ARBA00022589"/>
    </source>
</evidence>
<dbReference type="Gene3D" id="1.10.472.30">
    <property type="entry name" value="Transcription elongation factor S-II, central domain"/>
    <property type="match status" value="1"/>
</dbReference>
<dbReference type="GO" id="GO:0046983">
    <property type="term" value="F:protein dimerization activity"/>
    <property type="evidence" value="ECO:0007669"/>
    <property type="project" value="InterPro"/>
</dbReference>
<evidence type="ECO:0000313" key="20">
    <source>
        <dbReference type="Proteomes" id="UP001153076"/>
    </source>
</evidence>
<dbReference type="InterPro" id="IPR036388">
    <property type="entry name" value="WH-like_DNA-bd_sf"/>
</dbReference>
<dbReference type="PANTHER" id="PTHR11746">
    <property type="entry name" value="O-METHYLTRANSFERASE"/>
    <property type="match status" value="1"/>
</dbReference>
<dbReference type="SUPFAM" id="SSF46785">
    <property type="entry name" value="Winged helix' DNA-binding domain"/>
    <property type="match status" value="2"/>
</dbReference>
<reference evidence="19" key="1">
    <citation type="submission" date="2022-04" db="EMBL/GenBank/DDBJ databases">
        <title>Carnegiea gigantea Genome sequencing and assembly v2.</title>
        <authorList>
            <person name="Copetti D."/>
            <person name="Sanderson M.J."/>
            <person name="Burquez A."/>
            <person name="Wojciechowski M.F."/>
        </authorList>
    </citation>
    <scope>NUCLEOTIDE SEQUENCE</scope>
    <source>
        <strain evidence="19">SGP5-SGP5p</strain>
        <tissue evidence="19">Aerial part</tissue>
    </source>
</reference>
<dbReference type="InterPro" id="IPR036575">
    <property type="entry name" value="TFIIS_cen_dom_sf"/>
</dbReference>
<evidence type="ECO:0000259" key="18">
    <source>
        <dbReference type="PROSITE" id="PS51321"/>
    </source>
</evidence>
<dbReference type="SUPFAM" id="SSF57783">
    <property type="entry name" value="Zinc beta-ribbon"/>
    <property type="match status" value="1"/>
</dbReference>
<dbReference type="FunFam" id="3.40.50.150:FF:000061">
    <property type="entry name" value="Caffeic acid O-methyltransferase"/>
    <property type="match status" value="1"/>
</dbReference>
<name>A0A9Q1KG22_9CARY</name>
<evidence type="ECO:0000256" key="9">
    <source>
        <dbReference type="ARBA" id="ARBA00022723"/>
    </source>
</evidence>
<dbReference type="InterPro" id="IPR001077">
    <property type="entry name" value="COMT_C"/>
</dbReference>
<comment type="subunit">
    <text evidence="4">Homodimer.</text>
</comment>
<dbReference type="InterPro" id="IPR012967">
    <property type="entry name" value="COMT_dimerisation"/>
</dbReference>
<keyword evidence="12 14" id="KW-0539">Nucleus</keyword>
<evidence type="ECO:0000256" key="13">
    <source>
        <dbReference type="PROSITE-ProRule" id="PRU00472"/>
    </source>
</evidence>
<dbReference type="SUPFAM" id="SSF47676">
    <property type="entry name" value="Conserved domain common to transcription factors TFIIS, elongin A, CRSP70"/>
    <property type="match status" value="1"/>
</dbReference>
<dbReference type="Pfam" id="PF00891">
    <property type="entry name" value="Methyltransf_2"/>
    <property type="match status" value="1"/>
</dbReference>
<keyword evidence="20" id="KW-1185">Reference proteome</keyword>
<evidence type="ECO:0000256" key="15">
    <source>
        <dbReference type="SAM" id="MobiDB-lite"/>
    </source>
</evidence>
<keyword evidence="9" id="KW-0479">Metal-binding</keyword>
<dbReference type="Pfam" id="PF08100">
    <property type="entry name" value="Dimerisation"/>
    <property type="match status" value="1"/>
</dbReference>
<proteinExistence type="predicted"/>
<evidence type="ECO:0000256" key="3">
    <source>
        <dbReference type="ARBA" id="ARBA00005211"/>
    </source>
</evidence>
<gene>
    <name evidence="19" type="ORF">Cgig2_022261</name>
</gene>
<dbReference type="GO" id="GO:0006368">
    <property type="term" value="P:transcription elongation by RNA polymerase II"/>
    <property type="evidence" value="ECO:0007669"/>
    <property type="project" value="InterPro"/>
</dbReference>
<comment type="caution">
    <text evidence="19">The sequence shown here is derived from an EMBL/GenBank/DDBJ whole genome shotgun (WGS) entry which is preliminary data.</text>
</comment>
<evidence type="ECO:0000259" key="17">
    <source>
        <dbReference type="PROSITE" id="PS51319"/>
    </source>
</evidence>
<comment type="pathway">
    <text evidence="3">Aromatic compound metabolism.</text>
</comment>
<dbReference type="GO" id="GO:0005634">
    <property type="term" value="C:nucleus"/>
    <property type="evidence" value="ECO:0007669"/>
    <property type="project" value="UniProtKB-SubCell"/>
</dbReference>
<dbReference type="Pfam" id="PF07500">
    <property type="entry name" value="TFIIS_M"/>
    <property type="match status" value="1"/>
</dbReference>
<dbReference type="SMART" id="SM00440">
    <property type="entry name" value="ZnF_C2C2"/>
    <property type="match status" value="1"/>
</dbReference>
<evidence type="ECO:0000256" key="11">
    <source>
        <dbReference type="ARBA" id="ARBA00022833"/>
    </source>
</evidence>
<evidence type="ECO:0000256" key="14">
    <source>
        <dbReference type="PROSITE-ProRule" id="PRU00649"/>
    </source>
</evidence>
<evidence type="ECO:0000256" key="7">
    <source>
        <dbReference type="ARBA" id="ARBA00022679"/>
    </source>
</evidence>
<evidence type="ECO:0000256" key="12">
    <source>
        <dbReference type="ARBA" id="ARBA00023242"/>
    </source>
</evidence>
<dbReference type="PROSITE" id="PS51319">
    <property type="entry name" value="TFIIS_N"/>
    <property type="match status" value="1"/>
</dbReference>
<evidence type="ECO:0000259" key="16">
    <source>
        <dbReference type="PROSITE" id="PS51133"/>
    </source>
</evidence>
<dbReference type="InterPro" id="IPR003617">
    <property type="entry name" value="TFIIS/CRSP70_N_sub"/>
</dbReference>
<dbReference type="InterPro" id="IPR003618">
    <property type="entry name" value="TFIIS_cen_dom"/>
</dbReference>
<evidence type="ECO:0000256" key="6">
    <source>
        <dbReference type="ARBA" id="ARBA00022603"/>
    </source>
</evidence>
<dbReference type="InterPro" id="IPR029063">
    <property type="entry name" value="SAM-dependent_MTases_sf"/>
</dbReference>
<dbReference type="InterPro" id="IPR017923">
    <property type="entry name" value="TFIIS_N"/>
</dbReference>
<dbReference type="Proteomes" id="UP001153076">
    <property type="component" value="Unassembled WGS sequence"/>
</dbReference>
<sequence length="932" mass="103859">MAEIPKSSTASDNPETQKLNGNEEDYDHHHDDDPDEDDGDEENYEYALQIAEMLSFPMVMQTAIELDLLGIIARAGPGRQLSAAEIAAALPAGGNPNAPAMLDRMLYLLATYSVVTCTAVDGGASGGVVRKYGLAPVAKYFVPNEDGVSLSAIISVDQDQPFVGSWGKLKEAVLEGGIPFNKAHGMSAFEYQGIDPRFNEMFNKSMYDQSTYLIKKIVRRYKGFENIQKLVDVGGGLGHTLRVIISNYPSIKGINFDLPHVIQQAPPIPGVEHVGGDMFESISNGDAIFMKWILHDWSDEHCLKILKNCYKALPEKGKVIVVEMNMMEEPQTTPLAKATSQIDVCMMTLCPGGKERTRREFQALAEAAGFAEFNPVCCVCNDVDGVIPNGDANCNQARPPWYPSQGWTGPPDQPTAAEIAAALPAAGNPHAPAMLDRMLYLLATYSVVTCTTVAAELAAVIWLVRRSMISRSLWLAVDKGCKHRARRSPSFVRFGFGVEHVHGDMFESIPHRDTIFMKGVQKQTKTTELMMLRSMIRPDYKVAPKTDPFNGDSNKKRHIIRIKLKKPQQINQDHHHDPIPLAVESKKSVDDLTDVKKKVACELAVHKGKNKEGQIQKQVGGVQSLMEEEELVNMAATAKRAADMVAMKKLPTTNPEFSRALNALNALKNFSVSYDTLKSTQVVKSIELLTKHPKVKIRTEATKVLQAWKKSPAPLEAPRRSPTEKHKVGDHIQKASTMNIPKAFVIVETKLKKAQKKTPKQTCNMREKIREHLVEALSKVVTEANDEATKAKAKACDPNEIAALIESTMYKKMGQSHSNMAKQRSILFNLRDPNNPELRRGVLFGEVRPENLVEMTAEEMASNKRKRENEEIRFKSLIRSEAVEQEEGTTEQFKCGRCGQRKCTYYQLQTRSADEPMTTFVRCVVCYNRWKF</sequence>
<dbReference type="SMART" id="SM00509">
    <property type="entry name" value="TFS2N"/>
    <property type="match status" value="1"/>
</dbReference>
<dbReference type="SMART" id="SM00510">
    <property type="entry name" value="TFS2M"/>
    <property type="match status" value="1"/>
</dbReference>
<dbReference type="InterPro" id="IPR035441">
    <property type="entry name" value="TFIIS/LEDGF_dom_sf"/>
</dbReference>
<organism evidence="19 20">
    <name type="scientific">Carnegiea gigantea</name>
    <dbReference type="NCBI Taxonomy" id="171969"/>
    <lineage>
        <taxon>Eukaryota</taxon>
        <taxon>Viridiplantae</taxon>
        <taxon>Streptophyta</taxon>
        <taxon>Embryophyta</taxon>
        <taxon>Tracheophyta</taxon>
        <taxon>Spermatophyta</taxon>
        <taxon>Magnoliopsida</taxon>
        <taxon>eudicotyledons</taxon>
        <taxon>Gunneridae</taxon>
        <taxon>Pentapetalae</taxon>
        <taxon>Caryophyllales</taxon>
        <taxon>Cactineae</taxon>
        <taxon>Cactaceae</taxon>
        <taxon>Cactoideae</taxon>
        <taxon>Echinocereeae</taxon>
        <taxon>Carnegiea</taxon>
    </lineage>
</organism>
<dbReference type="InterPro" id="IPR001222">
    <property type="entry name" value="Znf_TFIIS"/>
</dbReference>
<dbReference type="InterPro" id="IPR036390">
    <property type="entry name" value="WH_DNA-bd_sf"/>
</dbReference>
<evidence type="ECO:0000256" key="1">
    <source>
        <dbReference type="ARBA" id="ARBA00004123"/>
    </source>
</evidence>
<dbReference type="Gene3D" id="2.20.25.10">
    <property type="match status" value="1"/>
</dbReference>
<dbReference type="PROSITE" id="PS51321">
    <property type="entry name" value="TFIIS_CENTRAL"/>
    <property type="match status" value="1"/>
</dbReference>
<evidence type="ECO:0000256" key="8">
    <source>
        <dbReference type="ARBA" id="ARBA00022691"/>
    </source>
</evidence>
<evidence type="ECO:0000313" key="19">
    <source>
        <dbReference type="EMBL" id="KAJ8442895.1"/>
    </source>
</evidence>
<evidence type="ECO:0000256" key="10">
    <source>
        <dbReference type="ARBA" id="ARBA00022771"/>
    </source>
</evidence>
<dbReference type="GO" id="GO:0008171">
    <property type="term" value="F:O-methyltransferase activity"/>
    <property type="evidence" value="ECO:0007669"/>
    <property type="project" value="InterPro"/>
</dbReference>
<feature type="domain" description="TFIIS N-terminal" evidence="17">
    <location>
        <begin position="636"/>
        <end position="715"/>
    </location>
</feature>
<comment type="pathway">
    <text evidence="2">Alkaloid biosynthesis.</text>
</comment>